<feature type="region of interest" description="Disordered" evidence="1">
    <location>
        <begin position="90"/>
        <end position="118"/>
    </location>
</feature>
<sequence length="278" mass="30878">MEREEKKKQQEEEELLVVKLKQGVFVGKRGGTGTTPSPTWKIGLAQSDGSLLQDFPFSSNSASLSVRKVGANLWEFQPQVRKVVKMSKIGPLPQNHKDKSKLHSQTAAPPDSPPQQINEELSKGKSAIGKPLYTDSFTASMTQISYARVLVEADAQFSSKLSMIGDQNFAECMKFGHKAEACWNAEMAVHEEPKFQEVKNKRRRRNRKAKGVIQQDMPITSRVVVDKRRMDAPANITNSTQSIEGLQTEAQVKVVNSYAALPEEEVTQNGDPRGTLIP</sequence>
<reference evidence="2 3" key="1">
    <citation type="submission" date="2020-09" db="EMBL/GenBank/DDBJ databases">
        <title>De no assembly of potato wild relative species, Solanum commersonii.</title>
        <authorList>
            <person name="Cho K."/>
        </authorList>
    </citation>
    <scope>NUCLEOTIDE SEQUENCE [LARGE SCALE GENOMIC DNA]</scope>
    <source>
        <strain evidence="2">LZ3.2</strain>
        <tissue evidence="2">Leaf</tissue>
    </source>
</reference>
<evidence type="ECO:0000313" key="2">
    <source>
        <dbReference type="EMBL" id="KAG5600973.1"/>
    </source>
</evidence>
<evidence type="ECO:0000256" key="1">
    <source>
        <dbReference type="SAM" id="MobiDB-lite"/>
    </source>
</evidence>
<organism evidence="2 3">
    <name type="scientific">Solanum commersonii</name>
    <name type="common">Commerson's wild potato</name>
    <name type="synonym">Commerson's nightshade</name>
    <dbReference type="NCBI Taxonomy" id="4109"/>
    <lineage>
        <taxon>Eukaryota</taxon>
        <taxon>Viridiplantae</taxon>
        <taxon>Streptophyta</taxon>
        <taxon>Embryophyta</taxon>
        <taxon>Tracheophyta</taxon>
        <taxon>Spermatophyta</taxon>
        <taxon>Magnoliopsida</taxon>
        <taxon>eudicotyledons</taxon>
        <taxon>Gunneridae</taxon>
        <taxon>Pentapetalae</taxon>
        <taxon>asterids</taxon>
        <taxon>lamiids</taxon>
        <taxon>Solanales</taxon>
        <taxon>Solanaceae</taxon>
        <taxon>Solanoideae</taxon>
        <taxon>Solaneae</taxon>
        <taxon>Solanum</taxon>
    </lineage>
</organism>
<protein>
    <submittedName>
        <fullName evidence="2">Uncharacterized protein</fullName>
    </submittedName>
</protein>
<proteinExistence type="predicted"/>
<keyword evidence="3" id="KW-1185">Reference proteome</keyword>
<dbReference type="EMBL" id="JACXVP010000006">
    <property type="protein sequence ID" value="KAG5600973.1"/>
    <property type="molecule type" value="Genomic_DNA"/>
</dbReference>
<comment type="caution">
    <text evidence="2">The sequence shown here is derived from an EMBL/GenBank/DDBJ whole genome shotgun (WGS) entry which is preliminary data.</text>
</comment>
<dbReference type="Proteomes" id="UP000824120">
    <property type="component" value="Chromosome 6"/>
</dbReference>
<dbReference type="OrthoDB" id="1736252at2759"/>
<dbReference type="AlphaFoldDB" id="A0A9J5YLX5"/>
<gene>
    <name evidence="2" type="ORF">H5410_032343</name>
</gene>
<name>A0A9J5YLX5_SOLCO</name>
<evidence type="ECO:0000313" key="3">
    <source>
        <dbReference type="Proteomes" id="UP000824120"/>
    </source>
</evidence>
<accession>A0A9J5YLX5</accession>